<dbReference type="Pfam" id="PF00584">
    <property type="entry name" value="SecE"/>
    <property type="match status" value="1"/>
</dbReference>
<accession>A0A9X4N9S5</accession>
<dbReference type="Proteomes" id="UP001152614">
    <property type="component" value="Unassembled WGS sequence"/>
</dbReference>
<dbReference type="EMBL" id="JAOWLO010000016">
    <property type="protein sequence ID" value="MDG5049981.1"/>
    <property type="molecule type" value="Genomic_DNA"/>
</dbReference>
<keyword evidence="4" id="KW-0653">Protein transport</keyword>
<evidence type="ECO:0000256" key="2">
    <source>
        <dbReference type="ARBA" id="ARBA00022448"/>
    </source>
</evidence>
<evidence type="ECO:0000256" key="7">
    <source>
        <dbReference type="ARBA" id="ARBA00023136"/>
    </source>
</evidence>
<evidence type="ECO:0000256" key="6">
    <source>
        <dbReference type="ARBA" id="ARBA00023010"/>
    </source>
</evidence>
<evidence type="ECO:0000256" key="5">
    <source>
        <dbReference type="ARBA" id="ARBA00022989"/>
    </source>
</evidence>
<sequence>MFIINYSKKVKKESNRIKWLSFTQIAKETTAVLLASIFFALFLSGVNWLLQQSFIHVLWR</sequence>
<comment type="caution">
    <text evidence="9">The sequence shown here is derived from an EMBL/GenBank/DDBJ whole genome shotgun (WGS) entry which is preliminary data.</text>
</comment>
<dbReference type="NCBIfam" id="TIGR00964">
    <property type="entry name" value="secE_bact"/>
    <property type="match status" value="1"/>
</dbReference>
<evidence type="ECO:0000313" key="10">
    <source>
        <dbReference type="EMBL" id="MDG5049981.1"/>
    </source>
</evidence>
<dbReference type="InterPro" id="IPR001901">
    <property type="entry name" value="Translocase_SecE/Sec61-g"/>
</dbReference>
<evidence type="ECO:0000256" key="4">
    <source>
        <dbReference type="ARBA" id="ARBA00022927"/>
    </source>
</evidence>
<feature type="transmembrane region" description="Helical" evidence="8">
    <location>
        <begin position="31"/>
        <end position="50"/>
    </location>
</feature>
<name>A0A9X4N9S5_9LACT</name>
<dbReference type="GO" id="GO:0008320">
    <property type="term" value="F:protein transmembrane transporter activity"/>
    <property type="evidence" value="ECO:0007669"/>
    <property type="project" value="InterPro"/>
</dbReference>
<dbReference type="GO" id="GO:0009306">
    <property type="term" value="P:protein secretion"/>
    <property type="evidence" value="ECO:0007669"/>
    <property type="project" value="InterPro"/>
</dbReference>
<keyword evidence="7 8" id="KW-0472">Membrane</keyword>
<gene>
    <name evidence="9" type="primary">secE</name>
    <name evidence="10" type="ORF">OGZ38_12625</name>
    <name evidence="9" type="ORF">OGZ51_13390</name>
</gene>
<organism evidence="9 11">
    <name type="scientific">Lactococcus lactis</name>
    <dbReference type="NCBI Taxonomy" id="1358"/>
    <lineage>
        <taxon>Bacteria</taxon>
        <taxon>Bacillati</taxon>
        <taxon>Bacillota</taxon>
        <taxon>Bacilli</taxon>
        <taxon>Lactobacillales</taxon>
        <taxon>Streptococcaceae</taxon>
        <taxon>Lactococcus</taxon>
    </lineage>
</organism>
<dbReference type="InterPro" id="IPR005807">
    <property type="entry name" value="SecE_bac"/>
</dbReference>
<reference evidence="9" key="2">
    <citation type="journal article" date="2023" name="Food Microbiol.">
        <title>Evaluation of the fermentation potential of lactic acid bacteria isolated from herbs, fruits and vegetables as starter cultures in nut-based milk alternatives.</title>
        <authorList>
            <person name="Huang W."/>
            <person name="Dong A."/>
            <person name="Pham H.T."/>
            <person name="Zhou C."/>
            <person name="Huo Z."/>
            <person name="Watjen A.P."/>
            <person name="Prakash S."/>
            <person name="Bang-Berthelsen C.H."/>
            <person name="Turner M.S."/>
        </authorList>
    </citation>
    <scope>NUCLEOTIDE SEQUENCE</scope>
    <source>
        <strain evidence="9">3</strain>
        <strain evidence="10">593</strain>
    </source>
</reference>
<evidence type="ECO:0000313" key="11">
    <source>
        <dbReference type="Proteomes" id="UP001152614"/>
    </source>
</evidence>
<keyword evidence="6" id="KW-0811">Translocation</keyword>
<dbReference type="GO" id="GO:0016020">
    <property type="term" value="C:membrane"/>
    <property type="evidence" value="ECO:0007669"/>
    <property type="project" value="UniProtKB-SubCell"/>
</dbReference>
<evidence type="ECO:0000256" key="8">
    <source>
        <dbReference type="SAM" id="Phobius"/>
    </source>
</evidence>
<keyword evidence="5 8" id="KW-1133">Transmembrane helix</keyword>
<dbReference type="InterPro" id="IPR038379">
    <property type="entry name" value="SecE_sf"/>
</dbReference>
<dbReference type="Gene3D" id="1.20.5.1030">
    <property type="entry name" value="Preprotein translocase secy subunit"/>
    <property type="match status" value="1"/>
</dbReference>
<keyword evidence="2" id="KW-0813">Transport</keyword>
<dbReference type="Proteomes" id="UP001152820">
    <property type="component" value="Unassembled WGS sequence"/>
</dbReference>
<dbReference type="RefSeq" id="WP_098397173.1">
    <property type="nucleotide sequence ID" value="NZ_JAGXCF020000001.1"/>
</dbReference>
<evidence type="ECO:0000256" key="3">
    <source>
        <dbReference type="ARBA" id="ARBA00022692"/>
    </source>
</evidence>
<dbReference type="GO" id="GO:0006605">
    <property type="term" value="P:protein targeting"/>
    <property type="evidence" value="ECO:0007669"/>
    <property type="project" value="InterPro"/>
</dbReference>
<comment type="subcellular location">
    <subcellularLocation>
        <location evidence="1">Membrane</location>
    </subcellularLocation>
</comment>
<protein>
    <submittedName>
        <fullName evidence="9">Preprotein translocase subunit SecE</fullName>
    </submittedName>
</protein>
<evidence type="ECO:0000256" key="1">
    <source>
        <dbReference type="ARBA" id="ARBA00004370"/>
    </source>
</evidence>
<keyword evidence="3 8" id="KW-0812">Transmembrane</keyword>
<dbReference type="GO" id="GO:0006886">
    <property type="term" value="P:intracellular protein transport"/>
    <property type="evidence" value="ECO:0007669"/>
    <property type="project" value="InterPro"/>
</dbReference>
<proteinExistence type="predicted"/>
<evidence type="ECO:0000313" key="9">
    <source>
        <dbReference type="EMBL" id="MDG4985134.1"/>
    </source>
</evidence>
<dbReference type="AlphaFoldDB" id="A0A9X4N9S5"/>
<dbReference type="EMBL" id="JAOWLY010000022">
    <property type="protein sequence ID" value="MDG4985134.1"/>
    <property type="molecule type" value="Genomic_DNA"/>
</dbReference>
<reference evidence="9" key="1">
    <citation type="submission" date="2022-10" db="EMBL/GenBank/DDBJ databases">
        <authorList>
            <person name="Turner M.S."/>
            <person name="Huang W."/>
        </authorList>
    </citation>
    <scope>NUCLEOTIDE SEQUENCE</scope>
    <source>
        <strain evidence="9">3</strain>
        <strain evidence="10">593</strain>
    </source>
</reference>